<reference evidence="5" key="1">
    <citation type="submission" date="2022-03" db="EMBL/GenBank/DDBJ databases">
        <title>Identification of a novel bacterium isolated from mangrove sediments.</title>
        <authorList>
            <person name="Pan X."/>
        </authorList>
    </citation>
    <scope>NUCLEOTIDE SEQUENCE</scope>
    <source>
        <strain evidence="5">B2637</strain>
    </source>
</reference>
<comment type="caution">
    <text evidence="5">The sequence shown here is derived from an EMBL/GenBank/DDBJ whole genome shotgun (WGS) entry which is preliminary data.</text>
</comment>
<proteinExistence type="predicted"/>
<dbReference type="InterPro" id="IPR036097">
    <property type="entry name" value="HisK_dim/P_sf"/>
</dbReference>
<dbReference type="EMBL" id="JALHAT010000001">
    <property type="protein sequence ID" value="MCJ1959167.1"/>
    <property type="molecule type" value="Genomic_DNA"/>
</dbReference>
<dbReference type="CDD" id="cd00082">
    <property type="entry name" value="HisKA"/>
    <property type="match status" value="1"/>
</dbReference>
<keyword evidence="6" id="KW-1185">Reference proteome</keyword>
<dbReference type="Gene3D" id="1.10.287.130">
    <property type="match status" value="1"/>
</dbReference>
<sequence>MHFDDRLSTVLRHSATSGTLARIQYRQLIDILAQAPSGLVTELTEAGYARLDSLGAAIRDTDQAELIRQSLVRLTNPRLLALLAEAGPQVASAALAKTRLSEASWLDLIPALPVHARGILRHRRDLPPRVNDMLERLGIGDRALPPITVASATAETLAPSAERSTGEALEPPAHQWADDLPAHTVGMGVQARTLGAGRVPSNEAEVEELVLTQLLGDEPPAAPAFPAPPPESDKGRPASSFPPPRDPAPHANTRAAAPSTIPTSLREWARLRASGPLAPPPPPLAPDGPGDPGIGAIVRRIEEFRRSRQKPHSAEPQGDSPRLPLGDAISETVQGPTTLDFATDALGRITWADGPFASAVTGFLLPLHESEQETIATAVRHGQPIRGARIQLSGPAGISGTWQVDAAACFDQGTGRFTGHSGRLRRPHPSVRDTANASASAEADRMRQVLHELRTPANAIQVAAEIIQQQLYGPAPHEYRALAASIAGDCAHILAGFEELDRLVKLETGALSLDPGLCNFALVTHRTIQRLGSWTGPRNSGFHTSPDLADAELPIALEHDEAERLVWRLLAALAGASASEERLALHWADNGSDLRMCLQLPKALAEREGDALFAIGDIGRGQALTAGVFGVGFTLRLAAAEARSAGGALQRIANELVLTLPLARVKDTRPDVADLAS</sequence>
<protein>
    <recommendedName>
        <fullName evidence="2">histidine kinase</fullName>
        <ecNumber evidence="2">2.7.13.3</ecNumber>
    </recommendedName>
</protein>
<dbReference type="SMART" id="SM00388">
    <property type="entry name" value="HisKA"/>
    <property type="match status" value="1"/>
</dbReference>
<evidence type="ECO:0000256" key="2">
    <source>
        <dbReference type="ARBA" id="ARBA00012438"/>
    </source>
</evidence>
<keyword evidence="5" id="KW-0808">Transferase</keyword>
<evidence type="ECO:0000313" key="6">
    <source>
        <dbReference type="Proteomes" id="UP001162802"/>
    </source>
</evidence>
<organism evidence="5 6">
    <name type="scientific">Novosphingobium mangrovi</name>
    <name type="common">ex Hu et al. 2023</name>
    <dbReference type="NCBI Taxonomy" id="2930094"/>
    <lineage>
        <taxon>Bacteria</taxon>
        <taxon>Pseudomonadati</taxon>
        <taxon>Pseudomonadota</taxon>
        <taxon>Alphaproteobacteria</taxon>
        <taxon>Sphingomonadales</taxon>
        <taxon>Sphingomonadaceae</taxon>
        <taxon>Novosphingobium</taxon>
    </lineage>
</organism>
<accession>A0ABT0A7K6</accession>
<evidence type="ECO:0000259" key="4">
    <source>
        <dbReference type="SMART" id="SM00388"/>
    </source>
</evidence>
<dbReference type="EC" id="2.7.13.3" evidence="2"/>
<gene>
    <name evidence="5" type="ORF">MTR65_00540</name>
</gene>
<dbReference type="RefSeq" id="WP_243796282.1">
    <property type="nucleotide sequence ID" value="NZ_JALHAT010000001.1"/>
</dbReference>
<evidence type="ECO:0000313" key="5">
    <source>
        <dbReference type="EMBL" id="MCJ1959167.1"/>
    </source>
</evidence>
<name>A0ABT0A7K6_9SPHN</name>
<feature type="domain" description="Signal transduction histidine kinase dimerisation/phosphoacceptor" evidence="4">
    <location>
        <begin position="441"/>
        <end position="509"/>
    </location>
</feature>
<evidence type="ECO:0000256" key="1">
    <source>
        <dbReference type="ARBA" id="ARBA00000085"/>
    </source>
</evidence>
<feature type="region of interest" description="Disordered" evidence="3">
    <location>
        <begin position="217"/>
        <end position="329"/>
    </location>
</feature>
<keyword evidence="5" id="KW-0418">Kinase</keyword>
<dbReference type="GO" id="GO:0016301">
    <property type="term" value="F:kinase activity"/>
    <property type="evidence" value="ECO:0007669"/>
    <property type="project" value="UniProtKB-KW"/>
</dbReference>
<comment type="catalytic activity">
    <reaction evidence="1">
        <text>ATP + protein L-histidine = ADP + protein N-phospho-L-histidine.</text>
        <dbReference type="EC" id="2.7.13.3"/>
    </reaction>
</comment>
<dbReference type="SUPFAM" id="SSF47384">
    <property type="entry name" value="Homodimeric domain of signal transducing histidine kinase"/>
    <property type="match status" value="1"/>
</dbReference>
<dbReference type="InterPro" id="IPR003661">
    <property type="entry name" value="HisK_dim/P_dom"/>
</dbReference>
<feature type="compositionally biased region" description="Pro residues" evidence="3">
    <location>
        <begin position="277"/>
        <end position="286"/>
    </location>
</feature>
<feature type="compositionally biased region" description="Pro residues" evidence="3">
    <location>
        <begin position="220"/>
        <end position="230"/>
    </location>
</feature>
<evidence type="ECO:0000256" key="3">
    <source>
        <dbReference type="SAM" id="MobiDB-lite"/>
    </source>
</evidence>
<feature type="region of interest" description="Disordered" evidence="3">
    <location>
        <begin position="418"/>
        <end position="443"/>
    </location>
</feature>
<dbReference type="Proteomes" id="UP001162802">
    <property type="component" value="Unassembled WGS sequence"/>
</dbReference>